<evidence type="ECO:0000256" key="1">
    <source>
        <dbReference type="SAM" id="MobiDB-lite"/>
    </source>
</evidence>
<protein>
    <recommendedName>
        <fullName evidence="4">Terminase</fullName>
    </recommendedName>
</protein>
<dbReference type="Proteomes" id="UP000679725">
    <property type="component" value="Unassembled WGS sequence"/>
</dbReference>
<proteinExistence type="predicted"/>
<evidence type="ECO:0000313" key="3">
    <source>
        <dbReference type="Proteomes" id="UP000679725"/>
    </source>
</evidence>
<gene>
    <name evidence="2" type="ORF">DYBT9623_00699</name>
</gene>
<keyword evidence="3" id="KW-1185">Reference proteome</keyword>
<dbReference type="RefSeq" id="WP_215232097.1">
    <property type="nucleotide sequence ID" value="NZ_CAJRAU010000001.1"/>
</dbReference>
<feature type="region of interest" description="Disordered" evidence="1">
    <location>
        <begin position="134"/>
        <end position="167"/>
    </location>
</feature>
<feature type="region of interest" description="Disordered" evidence="1">
    <location>
        <begin position="1"/>
        <end position="23"/>
    </location>
</feature>
<dbReference type="EMBL" id="CAJRAU010000001">
    <property type="protein sequence ID" value="CAG5067971.1"/>
    <property type="molecule type" value="Genomic_DNA"/>
</dbReference>
<evidence type="ECO:0008006" key="4">
    <source>
        <dbReference type="Google" id="ProtNLM"/>
    </source>
</evidence>
<organism evidence="2 3">
    <name type="scientific">Dyadobacter linearis</name>
    <dbReference type="NCBI Taxonomy" id="2823330"/>
    <lineage>
        <taxon>Bacteria</taxon>
        <taxon>Pseudomonadati</taxon>
        <taxon>Bacteroidota</taxon>
        <taxon>Cytophagia</taxon>
        <taxon>Cytophagales</taxon>
        <taxon>Spirosomataceae</taxon>
        <taxon>Dyadobacter</taxon>
    </lineage>
</organism>
<accession>A0ABM8UKD6</accession>
<sequence length="182" mass="20599">MSAPKGNNYALGNEGGRPTDYDPDFHPQEAYELCLLGSTDEQLAEDFGITTRTLDNWKKKHYEFFRALSRGKRSADAKVARSLFERACGYQHPETKYFVVKVDQNLEEVQERETIARYPPDTKAATVWLSNRTRNWRERQADAPKPLGEGGEPGTSRSTPFTVIDPKTNETKILEIGAADNE</sequence>
<reference evidence="2 3" key="1">
    <citation type="submission" date="2021-04" db="EMBL/GenBank/DDBJ databases">
        <authorList>
            <person name="Rodrigo-Torres L."/>
            <person name="Arahal R. D."/>
            <person name="Lucena T."/>
        </authorList>
    </citation>
    <scope>NUCLEOTIDE SEQUENCE [LARGE SCALE GENOMIC DNA]</scope>
    <source>
        <strain evidence="2 3">CECT 9623</strain>
    </source>
</reference>
<evidence type="ECO:0000313" key="2">
    <source>
        <dbReference type="EMBL" id="CAG5067971.1"/>
    </source>
</evidence>
<name>A0ABM8UKD6_9BACT</name>
<comment type="caution">
    <text evidence="2">The sequence shown here is derived from an EMBL/GenBank/DDBJ whole genome shotgun (WGS) entry which is preliminary data.</text>
</comment>